<dbReference type="EMBL" id="CANHGI010000005">
    <property type="protein sequence ID" value="CAI5453303.1"/>
    <property type="molecule type" value="Genomic_DNA"/>
</dbReference>
<accession>A0A9P1IW13</accession>
<comment type="caution">
    <text evidence="2">The sequence shown here is derived from an EMBL/GenBank/DDBJ whole genome shotgun (WGS) entry which is preliminary data.</text>
</comment>
<name>A0A9P1IW13_9PELO</name>
<evidence type="ECO:0000256" key="1">
    <source>
        <dbReference type="SAM" id="Phobius"/>
    </source>
</evidence>
<dbReference type="Proteomes" id="UP001152747">
    <property type="component" value="Unassembled WGS sequence"/>
</dbReference>
<keyword evidence="1" id="KW-0472">Membrane</keyword>
<feature type="transmembrane region" description="Helical" evidence="1">
    <location>
        <begin position="108"/>
        <end position="127"/>
    </location>
</feature>
<organism evidence="2 3">
    <name type="scientific">Caenorhabditis angaria</name>
    <dbReference type="NCBI Taxonomy" id="860376"/>
    <lineage>
        <taxon>Eukaryota</taxon>
        <taxon>Metazoa</taxon>
        <taxon>Ecdysozoa</taxon>
        <taxon>Nematoda</taxon>
        <taxon>Chromadorea</taxon>
        <taxon>Rhabditida</taxon>
        <taxon>Rhabditina</taxon>
        <taxon>Rhabditomorpha</taxon>
        <taxon>Rhabditoidea</taxon>
        <taxon>Rhabditidae</taxon>
        <taxon>Peloderinae</taxon>
        <taxon>Caenorhabditis</taxon>
    </lineage>
</organism>
<dbReference type="AlphaFoldDB" id="A0A9P1IW13"/>
<feature type="transmembrane region" description="Helical" evidence="1">
    <location>
        <begin position="45"/>
        <end position="68"/>
    </location>
</feature>
<keyword evidence="1" id="KW-1133">Transmembrane helix</keyword>
<keyword evidence="3" id="KW-1185">Reference proteome</keyword>
<sequence length="146" mass="16965">MFFVIKKRGEGLVSAVEVYDLLILVFSIVLLLLRYWRSLIYHKGLLDYQVIQCIQVVSMIIVKFVLIFSKFLNFQTIRVSYDHMNFGVLRNSTDHPENVDNFTSHDTIILPQVIIYSFYLMMAPGALRKFAERARVYSVDTSTSSI</sequence>
<proteinExistence type="predicted"/>
<feature type="transmembrane region" description="Helical" evidence="1">
    <location>
        <begin position="12"/>
        <end position="33"/>
    </location>
</feature>
<evidence type="ECO:0000313" key="2">
    <source>
        <dbReference type="EMBL" id="CAI5453303.1"/>
    </source>
</evidence>
<evidence type="ECO:0000313" key="3">
    <source>
        <dbReference type="Proteomes" id="UP001152747"/>
    </source>
</evidence>
<protein>
    <submittedName>
        <fullName evidence="2">Uncharacterized protein</fullName>
    </submittedName>
</protein>
<gene>
    <name evidence="2" type="ORF">CAMP_LOCUS15940</name>
</gene>
<reference evidence="2" key="1">
    <citation type="submission" date="2022-11" db="EMBL/GenBank/DDBJ databases">
        <authorList>
            <person name="Kikuchi T."/>
        </authorList>
    </citation>
    <scope>NUCLEOTIDE SEQUENCE</scope>
    <source>
        <strain evidence="2">PS1010</strain>
    </source>
</reference>
<keyword evidence="1" id="KW-0812">Transmembrane</keyword>